<dbReference type="PANTHER" id="PTHR13028:SF0">
    <property type="entry name" value="RRNA-PROCESSING PROTEIN EBP2-RELATED"/>
    <property type="match status" value="1"/>
</dbReference>
<dbReference type="GO" id="GO:0006364">
    <property type="term" value="P:rRNA processing"/>
    <property type="evidence" value="ECO:0007669"/>
    <property type="project" value="TreeGrafter"/>
</dbReference>
<protein>
    <submittedName>
        <fullName evidence="8">rRNA processing protein putative</fullName>
    </submittedName>
</protein>
<dbReference type="PANTHER" id="PTHR13028">
    <property type="entry name" value="RRNA PROCESSING PROTEIN EBNA1-BINDING PROTEIN-RELATED"/>
    <property type="match status" value="1"/>
</dbReference>
<comment type="caution">
    <text evidence="8">The sequence shown here is derived from an EMBL/GenBank/DDBJ whole genome shotgun (WGS) entry which is preliminary data.</text>
</comment>
<dbReference type="VEuPathDB" id="AmoebaDB:EHI_055830"/>
<dbReference type="VEuPathDB" id="AmoebaDB:KM1_263700"/>
<keyword evidence="4" id="KW-0175">Coiled coil</keyword>
<keyword evidence="5" id="KW-0539">Nucleus</keyword>
<dbReference type="VEuPathDB" id="AmoebaDB:EHI8A_216870"/>
<dbReference type="Pfam" id="PF05890">
    <property type="entry name" value="Ebp2"/>
    <property type="match status" value="1"/>
</dbReference>
<evidence type="ECO:0000256" key="2">
    <source>
        <dbReference type="ARBA" id="ARBA00007336"/>
    </source>
</evidence>
<evidence type="ECO:0000256" key="4">
    <source>
        <dbReference type="ARBA" id="ARBA00023054"/>
    </source>
</evidence>
<evidence type="ECO:0000313" key="7">
    <source>
        <dbReference type="EMBL" id="GAT92429.1"/>
    </source>
</evidence>
<sequence>MTEVEVVKLENTPEMVQALNQMCKEIVTEDGKTPEEFEKNLRLTNEDVTEVQNIDNDYERELVFYQQAIKSVIQARKYFNANKYPHKRPVDYYAEMLKSDEHMERIRPELMKIQKKIEAVEQRKKNLEMQKEENKMKKQKRREDAIQRLKAKKEKKKARFRDKALAKQGRFNKLDDKKITNGKVMFGKKKTEMRKQKNGGNHKKGGKR</sequence>
<dbReference type="EMBL" id="BDEQ01000001">
    <property type="protein sequence ID" value="GAT97414.1"/>
    <property type="molecule type" value="Genomic_DNA"/>
</dbReference>
<evidence type="ECO:0000256" key="1">
    <source>
        <dbReference type="ARBA" id="ARBA00004604"/>
    </source>
</evidence>
<accession>A0A5K1VEY6</accession>
<comment type="similarity">
    <text evidence="2">Belongs to the EBP2 family.</text>
</comment>
<dbReference type="GO" id="GO:0042273">
    <property type="term" value="P:ribosomal large subunit biogenesis"/>
    <property type="evidence" value="ECO:0007669"/>
    <property type="project" value="TreeGrafter"/>
</dbReference>
<reference evidence="8 9" key="1">
    <citation type="submission" date="2016-05" db="EMBL/GenBank/DDBJ databases">
        <title>First whole genome sequencing of Entamoeba histolytica HM1:IMSS-clone-6.</title>
        <authorList>
            <person name="Mukherjee Avik.K."/>
            <person name="Izumyama S."/>
            <person name="Nakada-Tsukui K."/>
            <person name="Nozaki T."/>
        </authorList>
    </citation>
    <scope>NUCLEOTIDE SEQUENCE [LARGE SCALE GENOMIC DNA]</scope>
    <source>
        <strain evidence="8 9">HM1:IMSS clone 6</strain>
    </source>
</reference>
<dbReference type="EMBL" id="BDEQ01000001">
    <property type="protein sequence ID" value="GAT92429.1"/>
    <property type="molecule type" value="Genomic_DNA"/>
</dbReference>
<dbReference type="AlphaFoldDB" id="A0A5K1VEY6"/>
<evidence type="ECO:0000313" key="9">
    <source>
        <dbReference type="Proteomes" id="UP000078387"/>
    </source>
</evidence>
<keyword evidence="3" id="KW-0690">Ribosome biogenesis</keyword>
<evidence type="ECO:0000313" key="8">
    <source>
        <dbReference type="EMBL" id="GAT97414.1"/>
    </source>
</evidence>
<feature type="region of interest" description="Disordered" evidence="6">
    <location>
        <begin position="131"/>
        <end position="208"/>
    </location>
</feature>
<organism evidence="8 9">
    <name type="scientific">Entamoeba histolytica</name>
    <dbReference type="NCBI Taxonomy" id="5759"/>
    <lineage>
        <taxon>Eukaryota</taxon>
        <taxon>Amoebozoa</taxon>
        <taxon>Evosea</taxon>
        <taxon>Archamoebae</taxon>
        <taxon>Mastigamoebida</taxon>
        <taxon>Entamoebidae</taxon>
        <taxon>Entamoeba</taxon>
    </lineage>
</organism>
<comment type="subcellular location">
    <subcellularLocation>
        <location evidence="1">Nucleus</location>
        <location evidence="1">Nucleolus</location>
    </subcellularLocation>
</comment>
<dbReference type="GO" id="GO:0034399">
    <property type="term" value="C:nuclear periphery"/>
    <property type="evidence" value="ECO:0007669"/>
    <property type="project" value="TreeGrafter"/>
</dbReference>
<dbReference type="GO" id="GO:0030687">
    <property type="term" value="C:preribosome, large subunit precursor"/>
    <property type="evidence" value="ECO:0007669"/>
    <property type="project" value="TreeGrafter"/>
</dbReference>
<name>A0A5K1VEY6_ENTHI</name>
<evidence type="ECO:0000256" key="3">
    <source>
        <dbReference type="ARBA" id="ARBA00022517"/>
    </source>
</evidence>
<proteinExistence type="inferred from homology"/>
<feature type="compositionally biased region" description="Basic residues" evidence="6">
    <location>
        <begin position="196"/>
        <end position="208"/>
    </location>
</feature>
<feature type="compositionally biased region" description="Basic and acidic residues" evidence="6">
    <location>
        <begin position="131"/>
        <end position="147"/>
    </location>
</feature>
<dbReference type="OMA" id="LRNTPEM"/>
<dbReference type="Proteomes" id="UP000078387">
    <property type="component" value="Unassembled WGS sequence"/>
</dbReference>
<evidence type="ECO:0000256" key="5">
    <source>
        <dbReference type="ARBA" id="ARBA00023242"/>
    </source>
</evidence>
<dbReference type="GO" id="GO:0005730">
    <property type="term" value="C:nucleolus"/>
    <property type="evidence" value="ECO:0007669"/>
    <property type="project" value="UniProtKB-SubCell"/>
</dbReference>
<dbReference type="VEuPathDB" id="AmoebaDB:EHI5A_225880"/>
<evidence type="ECO:0000256" key="6">
    <source>
        <dbReference type="SAM" id="MobiDB-lite"/>
    </source>
</evidence>
<gene>
    <name evidence="8" type="ORF">CL6EHI_055830</name>
    <name evidence="7" type="ORF">CL6EHI_179050</name>
</gene>
<feature type="compositionally biased region" description="Basic residues" evidence="6">
    <location>
        <begin position="149"/>
        <end position="160"/>
    </location>
</feature>
<dbReference type="InterPro" id="IPR008610">
    <property type="entry name" value="Ebp2"/>
</dbReference>
<dbReference type="VEuPathDB" id="AmoebaDB:EHI7A_187110"/>